<dbReference type="SUPFAM" id="SSF48652">
    <property type="entry name" value="Tetraspanin"/>
    <property type="match status" value="1"/>
</dbReference>
<dbReference type="EMBL" id="CALOZG010000001">
    <property type="protein sequence ID" value="CAH3888731.1"/>
    <property type="molecule type" value="Genomic_DNA"/>
</dbReference>
<evidence type="ECO:0000313" key="10">
    <source>
        <dbReference type="Proteomes" id="UP001152562"/>
    </source>
</evidence>
<dbReference type="CDD" id="cd03127">
    <property type="entry name" value="tetraspanin_LEL"/>
    <property type="match status" value="1"/>
</dbReference>
<keyword evidence="6" id="KW-1015">Disulfide bond</keyword>
<dbReference type="PANTHER" id="PTHR19282">
    <property type="entry name" value="TETRASPANIN"/>
    <property type="match status" value="1"/>
</dbReference>
<dbReference type="InterPro" id="IPR008952">
    <property type="entry name" value="Tetraspanin_EC2_sf"/>
</dbReference>
<evidence type="ECO:0000256" key="8">
    <source>
        <dbReference type="SAM" id="MobiDB-lite"/>
    </source>
</evidence>
<feature type="disulfide bond" evidence="6">
    <location>
        <begin position="144"/>
        <end position="161"/>
    </location>
</feature>
<dbReference type="PRINTS" id="PR00259">
    <property type="entry name" value="TMFOUR"/>
</dbReference>
<dbReference type="Proteomes" id="UP001152562">
    <property type="component" value="Unassembled WGS sequence"/>
</dbReference>
<gene>
    <name evidence="9" type="ORF">PIBRA_LOCUS748</name>
</gene>
<dbReference type="InterPro" id="IPR018499">
    <property type="entry name" value="Tetraspanin/Peripherin"/>
</dbReference>
<comment type="subcellular location">
    <subcellularLocation>
        <location evidence="1 7">Membrane</location>
        <topology evidence="1 7">Multi-pass membrane protein</topology>
    </subcellularLocation>
</comment>
<evidence type="ECO:0000256" key="5">
    <source>
        <dbReference type="ARBA" id="ARBA00023136"/>
    </source>
</evidence>
<dbReference type="PANTHER" id="PTHR19282:SF521">
    <property type="entry name" value="IP01817P-RELATED"/>
    <property type="match status" value="1"/>
</dbReference>
<evidence type="ECO:0000313" key="9">
    <source>
        <dbReference type="EMBL" id="CAH3888731.1"/>
    </source>
</evidence>
<name>A0A9P0WYC8_PIEBR</name>
<evidence type="ECO:0000256" key="6">
    <source>
        <dbReference type="PIRSR" id="PIRSR002419-1"/>
    </source>
</evidence>
<dbReference type="PIRSF" id="PIRSF002419">
    <property type="entry name" value="Tetraspanin"/>
    <property type="match status" value="1"/>
</dbReference>
<accession>A0A9P0WYC8</accession>
<feature type="transmembrane region" description="Helical" evidence="7">
    <location>
        <begin position="12"/>
        <end position="38"/>
    </location>
</feature>
<comment type="caution">
    <text evidence="9">The sequence shown here is derived from an EMBL/GenBank/DDBJ whole genome shotgun (WGS) entry which is preliminary data.</text>
</comment>
<feature type="region of interest" description="Disordered" evidence="8">
    <location>
        <begin position="232"/>
        <end position="269"/>
    </location>
</feature>
<evidence type="ECO:0000256" key="1">
    <source>
        <dbReference type="ARBA" id="ARBA00004141"/>
    </source>
</evidence>
<keyword evidence="4 7" id="KW-1133">Transmembrane helix</keyword>
<dbReference type="Pfam" id="PF00335">
    <property type="entry name" value="Tetraspanin"/>
    <property type="match status" value="1"/>
</dbReference>
<feature type="transmembrane region" description="Helical" evidence="7">
    <location>
        <begin position="81"/>
        <end position="105"/>
    </location>
</feature>
<feature type="transmembrane region" description="Helical" evidence="7">
    <location>
        <begin position="199"/>
        <end position="222"/>
    </location>
</feature>
<evidence type="ECO:0000256" key="7">
    <source>
        <dbReference type="RuleBase" id="RU361218"/>
    </source>
</evidence>
<evidence type="ECO:0000256" key="2">
    <source>
        <dbReference type="ARBA" id="ARBA00006840"/>
    </source>
</evidence>
<evidence type="ECO:0000256" key="4">
    <source>
        <dbReference type="ARBA" id="ARBA00022989"/>
    </source>
</evidence>
<dbReference type="InterPro" id="IPR018503">
    <property type="entry name" value="Tetraspanin_CS"/>
</dbReference>
<sequence length="269" mass="28933">MGCGISFVKYVLFFFNLIVALLGLAVVGIGVAVLLNWTAFKSELEGHITVAPWVFIVIGAIMFVIAFFGCCGAIRESHCMVVTYAVFLLVIIIVQVALGVLLFAYQQNLKEALVKSVDTLFEKSRSDAASKTVFNNLEQQLECCGKYSAADYAFLVPKSCCSKLGVTGQLLGETCTIADANSTGCSTKVGEIYEKWSKVIAGIAIGLACVEVVGALFSLCLANSIRNMDRRYASSQDPVDKPSASSGRPHRDVRPPAWNWSMGSIGLTS</sequence>
<dbReference type="Gene3D" id="1.10.1450.10">
    <property type="entry name" value="Tetraspanin"/>
    <property type="match status" value="1"/>
</dbReference>
<protein>
    <recommendedName>
        <fullName evidence="7">Tetraspanin</fullName>
    </recommendedName>
</protein>
<dbReference type="GO" id="GO:0005886">
    <property type="term" value="C:plasma membrane"/>
    <property type="evidence" value="ECO:0007669"/>
    <property type="project" value="TreeGrafter"/>
</dbReference>
<dbReference type="AlphaFoldDB" id="A0A9P0WYC8"/>
<keyword evidence="3 7" id="KW-0812">Transmembrane</keyword>
<comment type="similarity">
    <text evidence="2 7">Belongs to the tetraspanin (TM4SF) family.</text>
</comment>
<dbReference type="PROSITE" id="PS00421">
    <property type="entry name" value="TM4_1"/>
    <property type="match status" value="1"/>
</dbReference>
<reference evidence="9" key="1">
    <citation type="submission" date="2022-05" db="EMBL/GenBank/DDBJ databases">
        <authorList>
            <person name="Okamura Y."/>
        </authorList>
    </citation>
    <scope>NUCLEOTIDE SEQUENCE</scope>
</reference>
<organism evidence="9 10">
    <name type="scientific">Pieris brassicae</name>
    <name type="common">White butterfly</name>
    <name type="synonym">Large white butterfly</name>
    <dbReference type="NCBI Taxonomy" id="7116"/>
    <lineage>
        <taxon>Eukaryota</taxon>
        <taxon>Metazoa</taxon>
        <taxon>Ecdysozoa</taxon>
        <taxon>Arthropoda</taxon>
        <taxon>Hexapoda</taxon>
        <taxon>Insecta</taxon>
        <taxon>Pterygota</taxon>
        <taxon>Neoptera</taxon>
        <taxon>Endopterygota</taxon>
        <taxon>Lepidoptera</taxon>
        <taxon>Glossata</taxon>
        <taxon>Ditrysia</taxon>
        <taxon>Papilionoidea</taxon>
        <taxon>Pieridae</taxon>
        <taxon>Pierinae</taxon>
        <taxon>Pieris</taxon>
    </lineage>
</organism>
<dbReference type="InterPro" id="IPR000301">
    <property type="entry name" value="Tetraspanin_animals"/>
</dbReference>
<keyword evidence="10" id="KW-1185">Reference proteome</keyword>
<proteinExistence type="inferred from homology"/>
<feature type="transmembrane region" description="Helical" evidence="7">
    <location>
        <begin position="50"/>
        <end position="74"/>
    </location>
</feature>
<keyword evidence="5 7" id="KW-0472">Membrane</keyword>
<evidence type="ECO:0000256" key="3">
    <source>
        <dbReference type="ARBA" id="ARBA00022692"/>
    </source>
</evidence>